<dbReference type="EMBL" id="JACHIU010000001">
    <property type="protein sequence ID" value="MBB6472907.1"/>
    <property type="molecule type" value="Genomic_DNA"/>
</dbReference>
<gene>
    <name evidence="2" type="ORF">BJ992_002338</name>
</gene>
<keyword evidence="3" id="KW-1185">Reference proteome</keyword>
<protein>
    <submittedName>
        <fullName evidence="2">Uncharacterized protein</fullName>
    </submittedName>
</protein>
<name>A0A7X0M664_9ACTN</name>
<feature type="region of interest" description="Disordered" evidence="1">
    <location>
        <begin position="196"/>
        <end position="227"/>
    </location>
</feature>
<feature type="compositionally biased region" description="Low complexity" evidence="1">
    <location>
        <begin position="209"/>
        <end position="219"/>
    </location>
</feature>
<dbReference type="Proteomes" id="UP000555564">
    <property type="component" value="Unassembled WGS sequence"/>
</dbReference>
<accession>A0A7X0M664</accession>
<evidence type="ECO:0000313" key="2">
    <source>
        <dbReference type="EMBL" id="MBB6472907.1"/>
    </source>
</evidence>
<sequence>MNDLSGEVRRLCVALDTEDPGGATPVTRDHAHRRLVDLVTEAVARAGLDRLYLADRGATSGTHDQRGAFYLLPSGVNEARIVAGLTGELRLALRRRNHGLGPGSSLRLRVRAAFHQGPTRVADTGFFGRAVDTVHHLRDTPEVRTELHRHPHADLAVVLSAQLFEDVIGCDHRDLRRSLFRRLLVPSADGVGEAWLSLPGADTPSQTRPYRGATATPAYAPTPPAGH</sequence>
<evidence type="ECO:0000256" key="1">
    <source>
        <dbReference type="SAM" id="MobiDB-lite"/>
    </source>
</evidence>
<dbReference type="RefSeq" id="WP_184980312.1">
    <property type="nucleotide sequence ID" value="NZ_BAAALO010000032.1"/>
</dbReference>
<organism evidence="2 3">
    <name type="scientific">Sphaerisporangium rubeum</name>
    <dbReference type="NCBI Taxonomy" id="321317"/>
    <lineage>
        <taxon>Bacteria</taxon>
        <taxon>Bacillati</taxon>
        <taxon>Actinomycetota</taxon>
        <taxon>Actinomycetes</taxon>
        <taxon>Streptosporangiales</taxon>
        <taxon>Streptosporangiaceae</taxon>
        <taxon>Sphaerisporangium</taxon>
    </lineage>
</organism>
<evidence type="ECO:0000313" key="3">
    <source>
        <dbReference type="Proteomes" id="UP000555564"/>
    </source>
</evidence>
<dbReference type="AlphaFoldDB" id="A0A7X0M664"/>
<reference evidence="2 3" key="1">
    <citation type="submission" date="2020-08" db="EMBL/GenBank/DDBJ databases">
        <title>Sequencing the genomes of 1000 actinobacteria strains.</title>
        <authorList>
            <person name="Klenk H.-P."/>
        </authorList>
    </citation>
    <scope>NUCLEOTIDE SEQUENCE [LARGE SCALE GENOMIC DNA]</scope>
    <source>
        <strain evidence="2 3">DSM 44936</strain>
    </source>
</reference>
<proteinExistence type="predicted"/>
<comment type="caution">
    <text evidence="2">The sequence shown here is derived from an EMBL/GenBank/DDBJ whole genome shotgun (WGS) entry which is preliminary data.</text>
</comment>